<evidence type="ECO:0000313" key="11">
    <source>
        <dbReference type="RefSeq" id="XP_035675025.1"/>
    </source>
</evidence>
<keyword evidence="5" id="KW-1015">Disulfide bond</keyword>
<evidence type="ECO:0000256" key="5">
    <source>
        <dbReference type="ARBA" id="ARBA00023157"/>
    </source>
</evidence>
<dbReference type="InterPro" id="IPR009523">
    <property type="entry name" value="Prokineticin"/>
</dbReference>
<protein>
    <submittedName>
        <fullName evidence="11">Uncharacterized protein LOC118414860</fullName>
    </submittedName>
</protein>
<keyword evidence="4" id="KW-0800">Toxin</keyword>
<dbReference type="GO" id="GO:0005576">
    <property type="term" value="C:extracellular region"/>
    <property type="evidence" value="ECO:0007669"/>
    <property type="project" value="UniProtKB-SubCell"/>
</dbReference>
<reference evidence="10" key="2">
    <citation type="journal article" date="2020" name="Nat. Ecol. Evol.">
        <title>Deeply conserved synteny resolves early events in vertebrate evolution.</title>
        <authorList>
            <person name="Simakov O."/>
            <person name="Marletaz F."/>
            <person name="Yue J.X."/>
            <person name="O'Connell B."/>
            <person name="Jenkins J."/>
            <person name="Brandt A."/>
            <person name="Calef R."/>
            <person name="Tung C.H."/>
            <person name="Huang T.K."/>
            <person name="Schmutz J."/>
            <person name="Satoh N."/>
            <person name="Yu J.K."/>
            <person name="Putnam N.H."/>
            <person name="Green R.E."/>
            <person name="Rokhsar D.S."/>
        </authorList>
    </citation>
    <scope>NUCLEOTIDE SEQUENCE [LARGE SCALE GENOMIC DNA]</scope>
    <source>
        <strain evidence="10">S238N-H82</strain>
    </source>
</reference>
<keyword evidence="6" id="KW-1213">G-protein coupled receptor impairing toxin</keyword>
<name>C3Y6H1_BRAFL</name>
<reference evidence="11" key="3">
    <citation type="submission" date="2025-04" db="UniProtKB">
        <authorList>
            <consortium name="RefSeq"/>
        </authorList>
    </citation>
    <scope>IDENTIFICATION</scope>
    <source>
        <strain evidence="11">S238N-H82</strain>
        <tissue evidence="11">Testes</tissue>
    </source>
</reference>
<sequence length="130" mass="14118">MTVTQSAFSVTMLVFAAHFSISTAFTRTSRAVVLTGVCSMDGDCALARGEGWCCAPWNPWTVYEVSVCKPPGSIGSPCLPSRTETRSQRRSQQQAALERKFWRCPCKHGLVCVPENGGLVGSCQPPDYIV</sequence>
<feature type="signal peptide" evidence="7">
    <location>
        <begin position="1"/>
        <end position="24"/>
    </location>
</feature>
<evidence type="ECO:0000256" key="1">
    <source>
        <dbReference type="ARBA" id="ARBA00004613"/>
    </source>
</evidence>
<dbReference type="Proteomes" id="UP000001554">
    <property type="component" value="Chromosome 4"/>
</dbReference>
<dbReference type="PANTHER" id="PTHR18821:SF2">
    <property type="entry name" value="DICKKOPF-RELATED PROTEIN 3-LIKE"/>
    <property type="match status" value="1"/>
</dbReference>
<evidence type="ECO:0000313" key="9">
    <source>
        <dbReference type="EMBL" id="EEN63931.1"/>
    </source>
</evidence>
<accession>C3Y6H1</accession>
<dbReference type="Pfam" id="PF06607">
    <property type="entry name" value="Prokineticin"/>
    <property type="match status" value="1"/>
</dbReference>
<proteinExistence type="inferred from homology"/>
<dbReference type="KEGG" id="bfo:118414860"/>
<dbReference type="EMBL" id="GG666488">
    <property type="protein sequence ID" value="EEN63931.1"/>
    <property type="molecule type" value="Genomic_DNA"/>
</dbReference>
<keyword evidence="10" id="KW-1185">Reference proteome</keyword>
<evidence type="ECO:0000256" key="3">
    <source>
        <dbReference type="ARBA" id="ARBA00022525"/>
    </source>
</evidence>
<dbReference type="InParanoid" id="C3Y6H1"/>
<keyword evidence="3" id="KW-0964">Secreted</keyword>
<evidence type="ECO:0000256" key="4">
    <source>
        <dbReference type="ARBA" id="ARBA00022656"/>
    </source>
</evidence>
<feature type="domain" description="Prokineticin" evidence="8">
    <location>
        <begin position="26"/>
        <end position="113"/>
    </location>
</feature>
<organism>
    <name type="scientific">Branchiostoma floridae</name>
    <name type="common">Florida lancelet</name>
    <name type="synonym">Amphioxus</name>
    <dbReference type="NCBI Taxonomy" id="7739"/>
    <lineage>
        <taxon>Eukaryota</taxon>
        <taxon>Metazoa</taxon>
        <taxon>Chordata</taxon>
        <taxon>Cephalochordata</taxon>
        <taxon>Leptocardii</taxon>
        <taxon>Amphioxiformes</taxon>
        <taxon>Branchiostomatidae</taxon>
        <taxon>Branchiostoma</taxon>
    </lineage>
</organism>
<feature type="chain" id="PRO_5044729155" evidence="7">
    <location>
        <begin position="25"/>
        <end position="130"/>
    </location>
</feature>
<dbReference type="RefSeq" id="XP_035675025.1">
    <property type="nucleotide sequence ID" value="XM_035819132.1"/>
</dbReference>
<dbReference type="OrthoDB" id="9997017at2759"/>
<evidence type="ECO:0000313" key="10">
    <source>
        <dbReference type="Proteomes" id="UP000001554"/>
    </source>
</evidence>
<evidence type="ECO:0000256" key="6">
    <source>
        <dbReference type="ARBA" id="ARBA00023259"/>
    </source>
</evidence>
<reference evidence="9" key="1">
    <citation type="journal article" date="2008" name="Nature">
        <title>The amphioxus genome and the evolution of the chordate karyotype.</title>
        <authorList>
            <consortium name="US DOE Joint Genome Institute (JGI-PGF)"/>
            <person name="Putnam N.H."/>
            <person name="Butts T."/>
            <person name="Ferrier D.E.K."/>
            <person name="Furlong R.F."/>
            <person name="Hellsten U."/>
            <person name="Kawashima T."/>
            <person name="Robinson-Rechavi M."/>
            <person name="Shoguchi E."/>
            <person name="Terry A."/>
            <person name="Yu J.-K."/>
            <person name="Benito-Gutierrez E.L."/>
            <person name="Dubchak I."/>
            <person name="Garcia-Fernandez J."/>
            <person name="Gibson-Brown J.J."/>
            <person name="Grigoriev I.V."/>
            <person name="Horton A.C."/>
            <person name="de Jong P.J."/>
            <person name="Jurka J."/>
            <person name="Kapitonov V.V."/>
            <person name="Kohara Y."/>
            <person name="Kuroki Y."/>
            <person name="Lindquist E."/>
            <person name="Lucas S."/>
            <person name="Osoegawa K."/>
            <person name="Pennacchio L.A."/>
            <person name="Salamov A.A."/>
            <person name="Satou Y."/>
            <person name="Sauka-Spengler T."/>
            <person name="Schmutz J."/>
            <person name="Shin-I T."/>
            <person name="Toyoda A."/>
            <person name="Bronner-Fraser M."/>
            <person name="Fujiyama A."/>
            <person name="Holland L.Z."/>
            <person name="Holland P.W.H."/>
            <person name="Satoh N."/>
            <person name="Rokhsar D.S."/>
        </authorList>
    </citation>
    <scope>NUCLEOTIDE SEQUENCE [LARGE SCALE GENOMIC DNA]</scope>
    <source>
        <strain evidence="9">S238N-H82</strain>
        <tissue evidence="9">Testes</tissue>
    </source>
</reference>
<dbReference type="OMA" id="EGWCCAP"/>
<dbReference type="InterPro" id="IPR023569">
    <property type="entry name" value="Prokineticin_domain"/>
</dbReference>
<dbReference type="AlphaFoldDB" id="C3Y6H1"/>
<dbReference type="GeneID" id="118414860"/>
<dbReference type="GO" id="GO:0090729">
    <property type="term" value="F:toxin activity"/>
    <property type="evidence" value="ECO:0007669"/>
    <property type="project" value="UniProtKB-KW"/>
</dbReference>
<dbReference type="PANTHER" id="PTHR18821">
    <property type="entry name" value="PROKINETICIN"/>
    <property type="match status" value="1"/>
</dbReference>
<comment type="subcellular location">
    <subcellularLocation>
        <location evidence="1">Secreted</location>
    </subcellularLocation>
</comment>
<dbReference type="Gene3D" id="2.10.80.10">
    <property type="entry name" value="Lipase, subunit A"/>
    <property type="match status" value="1"/>
</dbReference>
<evidence type="ECO:0000256" key="2">
    <source>
        <dbReference type="ARBA" id="ARBA00006999"/>
    </source>
</evidence>
<comment type="similarity">
    <text evidence="2">Belongs to the AVIT (prokineticin) family.</text>
</comment>
<evidence type="ECO:0000259" key="8">
    <source>
        <dbReference type="Pfam" id="PF06607"/>
    </source>
</evidence>
<gene>
    <name evidence="11" type="primary">LOC118414860</name>
    <name evidence="9" type="ORF">BRAFLDRAFT_74869</name>
</gene>
<keyword evidence="7" id="KW-0732">Signal</keyword>
<evidence type="ECO:0000256" key="7">
    <source>
        <dbReference type="SAM" id="SignalP"/>
    </source>
</evidence>